<keyword evidence="2" id="KW-1185">Reference proteome</keyword>
<name>A0A427XJ42_9TREE</name>
<dbReference type="RefSeq" id="XP_028473904.1">
    <property type="nucleotide sequence ID" value="XM_028617441.1"/>
</dbReference>
<accession>A0A427XJ42</accession>
<proteinExistence type="predicted"/>
<evidence type="ECO:0000313" key="1">
    <source>
        <dbReference type="EMBL" id="RSH78757.1"/>
    </source>
</evidence>
<organism evidence="1 2">
    <name type="scientific">Apiotrichum porosum</name>
    <dbReference type="NCBI Taxonomy" id="105984"/>
    <lineage>
        <taxon>Eukaryota</taxon>
        <taxon>Fungi</taxon>
        <taxon>Dikarya</taxon>
        <taxon>Basidiomycota</taxon>
        <taxon>Agaricomycotina</taxon>
        <taxon>Tremellomycetes</taxon>
        <taxon>Trichosporonales</taxon>
        <taxon>Trichosporonaceae</taxon>
        <taxon>Apiotrichum</taxon>
    </lineage>
</organism>
<dbReference type="Proteomes" id="UP000279236">
    <property type="component" value="Unassembled WGS sequence"/>
</dbReference>
<evidence type="ECO:0000313" key="2">
    <source>
        <dbReference type="Proteomes" id="UP000279236"/>
    </source>
</evidence>
<dbReference type="AlphaFoldDB" id="A0A427XJ42"/>
<comment type="caution">
    <text evidence="1">The sequence shown here is derived from an EMBL/GenBank/DDBJ whole genome shotgun (WGS) entry which is preliminary data.</text>
</comment>
<dbReference type="EMBL" id="RSCE01000011">
    <property type="protein sequence ID" value="RSH78757.1"/>
    <property type="molecule type" value="Genomic_DNA"/>
</dbReference>
<protein>
    <submittedName>
        <fullName evidence="1">Uncharacterized protein</fullName>
    </submittedName>
</protein>
<sequence length="329" mass="37207">MSTDATESPQDLFATWFPHICDGILRHTDLASNLALRSACRALRDKVDPLLAYHIQLDAPQGDAKLGSISSKGCPRNDSSLFKLPLEPHIIDRFLPFSQVVDITYPHDRKVRTNQLPSLKTVRLFPRDDKKHDLDVGTPLGPTECILFVRLRPPRDDYGMELAQFRGYPKTSQRLVVNITLDTSHHNLLGSKLMLPICPVTLIFTKDRNPQFTADDRLARANSPGLWPVITPIEGTKGYPSHPHTFVNYEIVRRSWFGAANGDPPDATAKDILIHRLVTDMSRPRGPDRRSAMSKAEALERVAKKVRFLTLDEYREEVGEAQFLLETKR</sequence>
<reference evidence="1 2" key="1">
    <citation type="submission" date="2018-11" db="EMBL/GenBank/DDBJ databases">
        <title>Genome sequence of Apiotrichum porosum DSM 27194.</title>
        <authorList>
            <person name="Aliyu H."/>
            <person name="Gorte O."/>
            <person name="Ochsenreither K."/>
        </authorList>
    </citation>
    <scope>NUCLEOTIDE SEQUENCE [LARGE SCALE GENOMIC DNA]</scope>
    <source>
        <strain evidence="1 2">DSM 27194</strain>
    </source>
</reference>
<dbReference type="GeneID" id="39586206"/>
<gene>
    <name evidence="1" type="ORF">EHS24_001663</name>
</gene>